<dbReference type="PANTHER" id="PTHR37809:SF1">
    <property type="entry name" value="RIBOSOMAL PROTEIN S12 METHYLTHIOTRANSFERASE ACCESSORY FACTOR YCAO"/>
    <property type="match status" value="1"/>
</dbReference>
<name>A0A2L0F830_SORCE</name>
<dbReference type="RefSeq" id="WP_104985670.1">
    <property type="nucleotide sequence ID" value="NZ_CP012673.1"/>
</dbReference>
<dbReference type="PROSITE" id="PS51664">
    <property type="entry name" value="YCAO"/>
    <property type="match status" value="1"/>
</dbReference>
<gene>
    <name evidence="2" type="ORF">SOCE26_092170</name>
</gene>
<dbReference type="Proteomes" id="UP000238348">
    <property type="component" value="Chromosome"/>
</dbReference>
<dbReference type="OrthoDB" id="109999at2"/>
<dbReference type="EMBL" id="CP012673">
    <property type="protein sequence ID" value="AUX47693.1"/>
    <property type="molecule type" value="Genomic_DNA"/>
</dbReference>
<protein>
    <recommendedName>
        <fullName evidence="1">YcaO domain-containing protein</fullName>
    </recommendedName>
</protein>
<accession>A0A2L0F830</accession>
<dbReference type="AlphaFoldDB" id="A0A2L0F830"/>
<dbReference type="InterPro" id="IPR027624">
    <property type="entry name" value="TOMM_cyclo_SagD"/>
</dbReference>
<dbReference type="Gene3D" id="3.30.40.250">
    <property type="match status" value="1"/>
</dbReference>
<dbReference type="Pfam" id="PF02624">
    <property type="entry name" value="YcaO"/>
    <property type="match status" value="1"/>
</dbReference>
<evidence type="ECO:0000259" key="1">
    <source>
        <dbReference type="PROSITE" id="PS51664"/>
    </source>
</evidence>
<evidence type="ECO:0000313" key="2">
    <source>
        <dbReference type="EMBL" id="AUX47693.1"/>
    </source>
</evidence>
<dbReference type="NCBIfam" id="TIGR03604">
    <property type="entry name" value="TOMM_cyclo_SagD"/>
    <property type="match status" value="1"/>
</dbReference>
<dbReference type="Gene3D" id="3.30.1330.230">
    <property type="match status" value="1"/>
</dbReference>
<dbReference type="InterPro" id="IPR003776">
    <property type="entry name" value="YcaO-like_dom"/>
</dbReference>
<evidence type="ECO:0000313" key="3">
    <source>
        <dbReference type="Proteomes" id="UP000238348"/>
    </source>
</evidence>
<sequence>MDSGRALIERLTPLIDERSGVLSRVSRITFPPGYEGQMFGFSTEVARHAALQPLQVSLSEPLVGHGTALDETTAKVRSICEAIERYCSVMYPTAGVRFASRRELGGEAMDLRRLPRASAREKARARAVDLPREPGDDDKLAWVRGYSLTHAEPRFIPLTAAYMGLPLPVSEHVILPISTGFAAGGDLESAILSALFEVIERDSLALFWLHQLPMPRLPDPSALGPGVEELVERAARAGITSHLFDWTTDVGVPVVGVVQTTERGAPHVVAMGACRATAAAAAQRVLEEAGSLRVGLAYAGRTVSRASFDEEPARPPEDFGLLYAGEDGPARFVFATEGAPARSAPPPPLCPDGGDPLRAIVRRLADLGMEVLVVDVTQPEIRDFGIVVVKVLVPELMPITFSHAVRYLAHPRLYRAPESLGYGARSEGGIVDDPIPFS</sequence>
<feature type="domain" description="YcaO" evidence="1">
    <location>
        <begin position="66"/>
        <end position="438"/>
    </location>
</feature>
<dbReference type="PANTHER" id="PTHR37809">
    <property type="entry name" value="RIBOSOMAL PROTEIN S12 METHYLTHIOTRANSFERASE ACCESSORY FACTOR YCAO"/>
    <property type="match status" value="1"/>
</dbReference>
<reference evidence="2 3" key="1">
    <citation type="submission" date="2015-09" db="EMBL/GenBank/DDBJ databases">
        <title>Sorangium comparison.</title>
        <authorList>
            <person name="Zaburannyi N."/>
            <person name="Bunk B."/>
            <person name="Overmann J."/>
            <person name="Mueller R."/>
        </authorList>
    </citation>
    <scope>NUCLEOTIDE SEQUENCE [LARGE SCALE GENOMIC DNA]</scope>
    <source>
        <strain evidence="2 3">So ce26</strain>
    </source>
</reference>
<organism evidence="2 3">
    <name type="scientific">Sorangium cellulosum</name>
    <name type="common">Polyangium cellulosum</name>
    <dbReference type="NCBI Taxonomy" id="56"/>
    <lineage>
        <taxon>Bacteria</taxon>
        <taxon>Pseudomonadati</taxon>
        <taxon>Myxococcota</taxon>
        <taxon>Polyangia</taxon>
        <taxon>Polyangiales</taxon>
        <taxon>Polyangiaceae</taxon>
        <taxon>Sorangium</taxon>
    </lineage>
</organism>
<dbReference type="Gene3D" id="3.30.160.660">
    <property type="match status" value="1"/>
</dbReference>
<proteinExistence type="predicted"/>